<dbReference type="EMBL" id="ML978719">
    <property type="protein sequence ID" value="KAF2087781.1"/>
    <property type="molecule type" value="Genomic_DNA"/>
</dbReference>
<protein>
    <submittedName>
        <fullName evidence="2">Uncharacterized protein</fullName>
    </submittedName>
</protein>
<feature type="compositionally biased region" description="Pro residues" evidence="1">
    <location>
        <begin position="108"/>
        <end position="126"/>
    </location>
</feature>
<evidence type="ECO:0000256" key="1">
    <source>
        <dbReference type="SAM" id="MobiDB-lite"/>
    </source>
</evidence>
<feature type="region of interest" description="Disordered" evidence="1">
    <location>
        <begin position="91"/>
        <end position="152"/>
    </location>
</feature>
<dbReference type="AlphaFoldDB" id="A0A9P4LZ60"/>
<proteinExistence type="predicted"/>
<feature type="compositionally biased region" description="Polar residues" evidence="1">
    <location>
        <begin position="34"/>
        <end position="55"/>
    </location>
</feature>
<dbReference type="Proteomes" id="UP000799776">
    <property type="component" value="Unassembled WGS sequence"/>
</dbReference>
<organism evidence="2 3">
    <name type="scientific">Saccharata proteae CBS 121410</name>
    <dbReference type="NCBI Taxonomy" id="1314787"/>
    <lineage>
        <taxon>Eukaryota</taxon>
        <taxon>Fungi</taxon>
        <taxon>Dikarya</taxon>
        <taxon>Ascomycota</taxon>
        <taxon>Pezizomycotina</taxon>
        <taxon>Dothideomycetes</taxon>
        <taxon>Dothideomycetes incertae sedis</taxon>
        <taxon>Botryosphaeriales</taxon>
        <taxon>Saccharataceae</taxon>
        <taxon>Saccharata</taxon>
    </lineage>
</organism>
<gene>
    <name evidence="2" type="ORF">K490DRAFT_65620</name>
</gene>
<evidence type="ECO:0000313" key="3">
    <source>
        <dbReference type="Proteomes" id="UP000799776"/>
    </source>
</evidence>
<keyword evidence="3" id="KW-1185">Reference proteome</keyword>
<name>A0A9P4LZ60_9PEZI</name>
<evidence type="ECO:0000313" key="2">
    <source>
        <dbReference type="EMBL" id="KAF2087781.1"/>
    </source>
</evidence>
<feature type="compositionally biased region" description="Basic and acidic residues" evidence="1">
    <location>
        <begin position="22"/>
        <end position="31"/>
    </location>
</feature>
<reference evidence="2" key="1">
    <citation type="journal article" date="2020" name="Stud. Mycol.">
        <title>101 Dothideomycetes genomes: a test case for predicting lifestyles and emergence of pathogens.</title>
        <authorList>
            <person name="Haridas S."/>
            <person name="Albert R."/>
            <person name="Binder M."/>
            <person name="Bloem J."/>
            <person name="Labutti K."/>
            <person name="Salamov A."/>
            <person name="Andreopoulos B."/>
            <person name="Baker S."/>
            <person name="Barry K."/>
            <person name="Bills G."/>
            <person name="Bluhm B."/>
            <person name="Cannon C."/>
            <person name="Castanera R."/>
            <person name="Culley D."/>
            <person name="Daum C."/>
            <person name="Ezra D."/>
            <person name="Gonzalez J."/>
            <person name="Henrissat B."/>
            <person name="Kuo A."/>
            <person name="Liang C."/>
            <person name="Lipzen A."/>
            <person name="Lutzoni F."/>
            <person name="Magnuson J."/>
            <person name="Mondo S."/>
            <person name="Nolan M."/>
            <person name="Ohm R."/>
            <person name="Pangilinan J."/>
            <person name="Park H.-J."/>
            <person name="Ramirez L."/>
            <person name="Alfaro M."/>
            <person name="Sun H."/>
            <person name="Tritt A."/>
            <person name="Yoshinaga Y."/>
            <person name="Zwiers L.-H."/>
            <person name="Turgeon B."/>
            <person name="Goodwin S."/>
            <person name="Spatafora J."/>
            <person name="Crous P."/>
            <person name="Grigoriev I."/>
        </authorList>
    </citation>
    <scope>NUCLEOTIDE SEQUENCE</scope>
    <source>
        <strain evidence="2">CBS 121410</strain>
    </source>
</reference>
<accession>A0A9P4LZ60</accession>
<feature type="compositionally biased region" description="Low complexity" evidence="1">
    <location>
        <begin position="127"/>
        <end position="137"/>
    </location>
</feature>
<feature type="compositionally biased region" description="Polar residues" evidence="1">
    <location>
        <begin position="1"/>
        <end position="19"/>
    </location>
</feature>
<comment type="caution">
    <text evidence="2">The sequence shown here is derived from an EMBL/GenBank/DDBJ whole genome shotgun (WGS) entry which is preliminary data.</text>
</comment>
<feature type="region of interest" description="Disordered" evidence="1">
    <location>
        <begin position="1"/>
        <end position="55"/>
    </location>
</feature>
<sequence length="258" mass="28476">MASTQQSNPKSQRALQLSSSRHHQDDRRVMARPDSTTITEEPRPRTSSIILETPVESSIQAMERLGITKPATESLDLQRTQPLAAAHTTVIDELEPPQSMESLTTTPPGSPSTTPPGSPSTTPPGSPSTTPRGSPSGHILFGCKPQHSTKQSDVLPTRDEFITYYVLLLHPVPTAIWLDKLDTGRAAKGFDMVRLDACGCKPYLKGSLEWFRRVRSDGYYCNICPGCSKVLYQETRPEEQESPLWGLALEKEKARKHA</sequence>